<organism evidence="2 3">
    <name type="scientific">Nesidiocoris tenuis</name>
    <dbReference type="NCBI Taxonomy" id="355587"/>
    <lineage>
        <taxon>Eukaryota</taxon>
        <taxon>Metazoa</taxon>
        <taxon>Ecdysozoa</taxon>
        <taxon>Arthropoda</taxon>
        <taxon>Hexapoda</taxon>
        <taxon>Insecta</taxon>
        <taxon>Pterygota</taxon>
        <taxon>Neoptera</taxon>
        <taxon>Paraneoptera</taxon>
        <taxon>Hemiptera</taxon>
        <taxon>Heteroptera</taxon>
        <taxon>Panheteroptera</taxon>
        <taxon>Cimicomorpha</taxon>
        <taxon>Miridae</taxon>
        <taxon>Dicyphina</taxon>
        <taxon>Nesidiocoris</taxon>
    </lineage>
</organism>
<protein>
    <submittedName>
        <fullName evidence="2">Uncharacterized protein</fullName>
    </submittedName>
</protein>
<proteinExistence type="predicted"/>
<evidence type="ECO:0000313" key="3">
    <source>
        <dbReference type="Proteomes" id="UP001307889"/>
    </source>
</evidence>
<keyword evidence="1" id="KW-1133">Transmembrane helix</keyword>
<dbReference type="EMBL" id="AP028923">
    <property type="protein sequence ID" value="BET02957.1"/>
    <property type="molecule type" value="Genomic_DNA"/>
</dbReference>
<keyword evidence="3" id="KW-1185">Reference proteome</keyword>
<keyword evidence="1" id="KW-0812">Transmembrane</keyword>
<gene>
    <name evidence="2" type="ORF">NTJ_15775</name>
</gene>
<keyword evidence="1" id="KW-0472">Membrane</keyword>
<name>A0ABN7BF20_9HEMI</name>
<feature type="transmembrane region" description="Helical" evidence="1">
    <location>
        <begin position="12"/>
        <end position="29"/>
    </location>
</feature>
<sequence length="126" mass="13304">MHLAVGGVLAKAGVALALVLASTSLLCLIRRGSSRPMSLLHEAAEQMELMERRAALLGEELAVADGAANAAVARRRAEVAGDRAPLFWPGCTQLPCEPNSTANTKPTRVQASLQRNVTSTETLMAR</sequence>
<evidence type="ECO:0000313" key="2">
    <source>
        <dbReference type="EMBL" id="BET02957.1"/>
    </source>
</evidence>
<dbReference type="Proteomes" id="UP001307889">
    <property type="component" value="Chromosome 15"/>
</dbReference>
<evidence type="ECO:0000256" key="1">
    <source>
        <dbReference type="SAM" id="Phobius"/>
    </source>
</evidence>
<accession>A0ABN7BF20</accession>
<reference evidence="2 3" key="1">
    <citation type="submission" date="2023-09" db="EMBL/GenBank/DDBJ databases">
        <title>Nesidiocoris tenuis whole genome shotgun sequence.</title>
        <authorList>
            <person name="Shibata T."/>
            <person name="Shimoda M."/>
            <person name="Kobayashi T."/>
            <person name="Uehara T."/>
        </authorList>
    </citation>
    <scope>NUCLEOTIDE SEQUENCE [LARGE SCALE GENOMIC DNA]</scope>
    <source>
        <strain evidence="2 3">Japan</strain>
    </source>
</reference>